<evidence type="ECO:0000313" key="3">
    <source>
        <dbReference type="Proteomes" id="UP000306402"/>
    </source>
</evidence>
<dbReference type="EMBL" id="VCEJ01000002">
    <property type="protein sequence ID" value="TLV02658.1"/>
    <property type="molecule type" value="Genomic_DNA"/>
</dbReference>
<protein>
    <submittedName>
        <fullName evidence="2">T9SS type A sorting domain-containing protein</fullName>
    </submittedName>
</protein>
<dbReference type="AlphaFoldDB" id="A0A5R9L2M2"/>
<dbReference type="Pfam" id="PF18962">
    <property type="entry name" value="Por_Secre_tail"/>
    <property type="match status" value="1"/>
</dbReference>
<dbReference type="OrthoDB" id="1123245at2"/>
<sequence length="374" mass="41077">MKSIYGIFLFLFFLSPLCKASHIRGGEILAAHVSGQTYKITVRLYLNTQVGASASAAQQSVLVCFGDGNTKEFSRTTDTPVMLDGDIMASDYVGTYTYGSSGIFQISTLLENRVGNLLNLHNSQNTPVFLWTVISTQLANSTPVLPYLAFEAGARQVFSVDLKPTVTDADSMNVKVYRASRPSPGSCAVRMLDHTYMFPNEVSSNGTFKVIAATKKLEWRAPEVVGEYLFALLVEEWRDGILISQSYREGVIAVTDKPGPSVEIPPYQNAETESSQFGNPITSTPDSDSPEVSLSVEAFPVPTQDFVTVKAYSKNRSVIKLQLIDMNGRIIRESSTSNPEFSTQQQFDMRSLSSGLYLIKASNAFDSVSQKLVR</sequence>
<accession>A0A5R9L2M2</accession>
<organism evidence="2 3">
    <name type="scientific">Dyadobacter luticola</name>
    <dbReference type="NCBI Taxonomy" id="1979387"/>
    <lineage>
        <taxon>Bacteria</taxon>
        <taxon>Pseudomonadati</taxon>
        <taxon>Bacteroidota</taxon>
        <taxon>Cytophagia</taxon>
        <taxon>Cytophagales</taxon>
        <taxon>Spirosomataceae</taxon>
        <taxon>Dyadobacter</taxon>
    </lineage>
</organism>
<dbReference type="InterPro" id="IPR026444">
    <property type="entry name" value="Secre_tail"/>
</dbReference>
<feature type="domain" description="Secretion system C-terminal sorting" evidence="1">
    <location>
        <begin position="299"/>
        <end position="373"/>
    </location>
</feature>
<reference evidence="2 3" key="1">
    <citation type="submission" date="2019-05" db="EMBL/GenBank/DDBJ databases">
        <authorList>
            <person name="Qu J.-H."/>
        </authorList>
    </citation>
    <scope>NUCLEOTIDE SEQUENCE [LARGE SCALE GENOMIC DNA]</scope>
    <source>
        <strain evidence="2 3">T17</strain>
    </source>
</reference>
<name>A0A5R9L2M2_9BACT</name>
<proteinExistence type="predicted"/>
<gene>
    <name evidence="2" type="ORF">FEN17_03285</name>
</gene>
<dbReference type="RefSeq" id="WP_138363868.1">
    <property type="nucleotide sequence ID" value="NZ_VCEJ01000002.1"/>
</dbReference>
<dbReference type="Proteomes" id="UP000306402">
    <property type="component" value="Unassembled WGS sequence"/>
</dbReference>
<evidence type="ECO:0000259" key="1">
    <source>
        <dbReference type="Pfam" id="PF18962"/>
    </source>
</evidence>
<dbReference type="NCBIfam" id="TIGR04183">
    <property type="entry name" value="Por_Secre_tail"/>
    <property type="match status" value="1"/>
</dbReference>
<evidence type="ECO:0000313" key="2">
    <source>
        <dbReference type="EMBL" id="TLV02658.1"/>
    </source>
</evidence>
<comment type="caution">
    <text evidence="2">The sequence shown here is derived from an EMBL/GenBank/DDBJ whole genome shotgun (WGS) entry which is preliminary data.</text>
</comment>
<keyword evidence="3" id="KW-1185">Reference proteome</keyword>